<organism evidence="9 10">
    <name type="scientific">Solitalea canadensis (strain ATCC 29591 / DSM 3403 / JCM 21819 / LMG 8368 / NBRC 15130 / NCIMB 12057 / USAM 9D)</name>
    <name type="common">Flexibacter canadensis</name>
    <dbReference type="NCBI Taxonomy" id="929556"/>
    <lineage>
        <taxon>Bacteria</taxon>
        <taxon>Pseudomonadati</taxon>
        <taxon>Bacteroidota</taxon>
        <taxon>Sphingobacteriia</taxon>
        <taxon>Sphingobacteriales</taxon>
        <taxon>Sphingobacteriaceae</taxon>
        <taxon>Solitalea</taxon>
    </lineage>
</organism>
<keyword evidence="7" id="KW-0998">Cell outer membrane</keyword>
<evidence type="ECO:0000256" key="8">
    <source>
        <dbReference type="SAM" id="SignalP"/>
    </source>
</evidence>
<evidence type="ECO:0000256" key="1">
    <source>
        <dbReference type="ARBA" id="ARBA00004442"/>
    </source>
</evidence>
<evidence type="ECO:0000256" key="5">
    <source>
        <dbReference type="ARBA" id="ARBA00022692"/>
    </source>
</evidence>
<dbReference type="GO" id="GO:0015562">
    <property type="term" value="F:efflux transmembrane transporter activity"/>
    <property type="evidence" value="ECO:0007669"/>
    <property type="project" value="InterPro"/>
</dbReference>
<evidence type="ECO:0000313" key="10">
    <source>
        <dbReference type="Proteomes" id="UP000007590"/>
    </source>
</evidence>
<sequence length="444" mass="49997">MRTQQNRVKMKKNYLFGILSLLAITPAMAQSNEPATLNAIVVKALDYYPKLKEQKVQLEVNDYKTDITKSKYLPTVTGDAMYRHVYPDSYAEFGGGRMSFYPLDQWDAGVKVNQLIYDFGKTGAEVQKSKNEKKLSEDNYRSNSFNFAYQIANVYNNIIFINKSIDAIDAQIEVLSGTKKIIDSRIRNGVGIEFDLVSTQVKLNDAINRKTELQNTLQKNIILLNTLSGTSFNSSSISFKSFDYELRQHSADSIFSIAQTTNTELASARSKQEVAASELKITEKTWAPSLNFMGGVGYKNGYFPGDLYDMKFNYNVGAGLSIPIYTGGRNDNQHNISKVNYKATQYNLDAVSINLKKDIQQNIADEGTAKEKVVFSATQVEQAQKALDLANSRFKNGVITNIELLDAQSNLLKAKVEQIQFEYQLATTQLELKRLMGVQFWNNN</sequence>
<dbReference type="EMBL" id="CP003349">
    <property type="protein sequence ID" value="AFD06774.1"/>
    <property type="molecule type" value="Genomic_DNA"/>
</dbReference>
<dbReference type="STRING" id="929556.Solca_1708"/>
<dbReference type="PANTHER" id="PTHR30026:SF20">
    <property type="entry name" value="OUTER MEMBRANE PROTEIN TOLC"/>
    <property type="match status" value="1"/>
</dbReference>
<dbReference type="Gene3D" id="1.20.1600.10">
    <property type="entry name" value="Outer membrane efflux proteins (OEP)"/>
    <property type="match status" value="1"/>
</dbReference>
<keyword evidence="5" id="KW-0812">Transmembrane</keyword>
<dbReference type="AlphaFoldDB" id="H8KQN6"/>
<dbReference type="InterPro" id="IPR003423">
    <property type="entry name" value="OMP_efflux"/>
</dbReference>
<evidence type="ECO:0000256" key="3">
    <source>
        <dbReference type="ARBA" id="ARBA00022448"/>
    </source>
</evidence>
<dbReference type="KEGG" id="scn:Solca_1708"/>
<dbReference type="InterPro" id="IPR051906">
    <property type="entry name" value="TolC-like"/>
</dbReference>
<dbReference type="eggNOG" id="COG1538">
    <property type="taxonomic scope" value="Bacteria"/>
</dbReference>
<accession>H8KQN6</accession>
<dbReference type="GO" id="GO:0009279">
    <property type="term" value="C:cell outer membrane"/>
    <property type="evidence" value="ECO:0007669"/>
    <property type="project" value="UniProtKB-SubCell"/>
</dbReference>
<dbReference type="PANTHER" id="PTHR30026">
    <property type="entry name" value="OUTER MEMBRANE PROTEIN TOLC"/>
    <property type="match status" value="1"/>
</dbReference>
<feature type="signal peptide" evidence="8">
    <location>
        <begin position="1"/>
        <end position="29"/>
    </location>
</feature>
<keyword evidence="3" id="KW-0813">Transport</keyword>
<dbReference type="GO" id="GO:0015288">
    <property type="term" value="F:porin activity"/>
    <property type="evidence" value="ECO:0007669"/>
    <property type="project" value="TreeGrafter"/>
</dbReference>
<evidence type="ECO:0000256" key="6">
    <source>
        <dbReference type="ARBA" id="ARBA00023136"/>
    </source>
</evidence>
<feature type="chain" id="PRO_5003613043" evidence="8">
    <location>
        <begin position="30"/>
        <end position="444"/>
    </location>
</feature>
<dbReference type="HOGENOM" id="CLU_012817_10_6_10"/>
<dbReference type="SUPFAM" id="SSF56954">
    <property type="entry name" value="Outer membrane efflux proteins (OEP)"/>
    <property type="match status" value="1"/>
</dbReference>
<keyword evidence="8" id="KW-0732">Signal</keyword>
<protein>
    <submittedName>
        <fullName evidence="9">Outer membrane protein</fullName>
    </submittedName>
</protein>
<name>H8KQN6_SOLCM</name>
<evidence type="ECO:0000256" key="4">
    <source>
        <dbReference type="ARBA" id="ARBA00022452"/>
    </source>
</evidence>
<keyword evidence="4" id="KW-1134">Transmembrane beta strand</keyword>
<keyword evidence="6" id="KW-0472">Membrane</keyword>
<reference evidence="9" key="1">
    <citation type="submission" date="2012-02" db="EMBL/GenBank/DDBJ databases">
        <title>The complete genome of Solitalea canadensis DSM 3403.</title>
        <authorList>
            <consortium name="US DOE Joint Genome Institute (JGI-PGF)"/>
            <person name="Lucas S."/>
            <person name="Copeland A."/>
            <person name="Lapidus A."/>
            <person name="Glavina del Rio T."/>
            <person name="Dalin E."/>
            <person name="Tice H."/>
            <person name="Bruce D."/>
            <person name="Goodwin L."/>
            <person name="Pitluck S."/>
            <person name="Peters L."/>
            <person name="Ovchinnikova G."/>
            <person name="Lu M."/>
            <person name="Kyrpides N."/>
            <person name="Mavromatis K."/>
            <person name="Ivanova N."/>
            <person name="Brettin T."/>
            <person name="Detter J.C."/>
            <person name="Han C."/>
            <person name="Larimer F."/>
            <person name="Land M."/>
            <person name="Hauser L."/>
            <person name="Markowitz V."/>
            <person name="Cheng J.-F."/>
            <person name="Hugenholtz P."/>
            <person name="Woyke T."/>
            <person name="Wu D."/>
            <person name="Spring S."/>
            <person name="Schroeder M."/>
            <person name="Kopitz M."/>
            <person name="Brambilla E."/>
            <person name="Klenk H.-P."/>
            <person name="Eisen J.A."/>
        </authorList>
    </citation>
    <scope>NUCLEOTIDE SEQUENCE</scope>
    <source>
        <strain evidence="9">DSM 3403</strain>
    </source>
</reference>
<dbReference type="Pfam" id="PF02321">
    <property type="entry name" value="OEP"/>
    <property type="match status" value="2"/>
</dbReference>
<evidence type="ECO:0000313" key="9">
    <source>
        <dbReference type="EMBL" id="AFD06774.1"/>
    </source>
</evidence>
<dbReference type="GO" id="GO:1990281">
    <property type="term" value="C:efflux pump complex"/>
    <property type="evidence" value="ECO:0007669"/>
    <property type="project" value="TreeGrafter"/>
</dbReference>
<gene>
    <name evidence="9" type="ordered locus">Solca_1708</name>
</gene>
<proteinExistence type="inferred from homology"/>
<evidence type="ECO:0000256" key="7">
    <source>
        <dbReference type="ARBA" id="ARBA00023237"/>
    </source>
</evidence>
<comment type="similarity">
    <text evidence="2">Belongs to the outer membrane factor (OMF) (TC 1.B.17) family.</text>
</comment>
<dbReference type="Proteomes" id="UP000007590">
    <property type="component" value="Chromosome"/>
</dbReference>
<keyword evidence="10" id="KW-1185">Reference proteome</keyword>
<comment type="subcellular location">
    <subcellularLocation>
        <location evidence="1">Cell outer membrane</location>
    </subcellularLocation>
</comment>
<evidence type="ECO:0000256" key="2">
    <source>
        <dbReference type="ARBA" id="ARBA00007613"/>
    </source>
</evidence>